<dbReference type="Proteomes" id="UP000075809">
    <property type="component" value="Unassembled WGS sequence"/>
</dbReference>
<name>A0A151XGU2_9HYME</name>
<sequence>MTTAWWESRSIATRGWDGSRSLEARKLSDHMCRHSCQPACLNEIISG</sequence>
<gene>
    <name evidence="1" type="ORF">ALC60_01503</name>
</gene>
<protein>
    <submittedName>
        <fullName evidence="1">Uncharacterized protein</fullName>
    </submittedName>
</protein>
<keyword evidence="2" id="KW-1185">Reference proteome</keyword>
<evidence type="ECO:0000313" key="1">
    <source>
        <dbReference type="EMBL" id="KYQ59518.1"/>
    </source>
</evidence>
<reference evidence="1 2" key="1">
    <citation type="submission" date="2015-09" db="EMBL/GenBank/DDBJ databases">
        <title>Trachymyrmex zeteki WGS genome.</title>
        <authorList>
            <person name="Nygaard S."/>
            <person name="Hu H."/>
            <person name="Boomsma J."/>
            <person name="Zhang G."/>
        </authorList>
    </citation>
    <scope>NUCLEOTIDE SEQUENCE [LARGE SCALE GENOMIC DNA]</scope>
    <source>
        <strain evidence="1">Tzet28-1</strain>
        <tissue evidence="1">Whole body</tissue>
    </source>
</reference>
<organism evidence="1 2">
    <name type="scientific">Mycetomoellerius zeteki</name>
    <dbReference type="NCBI Taxonomy" id="64791"/>
    <lineage>
        <taxon>Eukaryota</taxon>
        <taxon>Metazoa</taxon>
        <taxon>Ecdysozoa</taxon>
        <taxon>Arthropoda</taxon>
        <taxon>Hexapoda</taxon>
        <taxon>Insecta</taxon>
        <taxon>Pterygota</taxon>
        <taxon>Neoptera</taxon>
        <taxon>Endopterygota</taxon>
        <taxon>Hymenoptera</taxon>
        <taxon>Apocrita</taxon>
        <taxon>Aculeata</taxon>
        <taxon>Formicoidea</taxon>
        <taxon>Formicidae</taxon>
        <taxon>Myrmicinae</taxon>
        <taxon>Mycetomoellerius</taxon>
    </lineage>
</organism>
<evidence type="ECO:0000313" key="2">
    <source>
        <dbReference type="Proteomes" id="UP000075809"/>
    </source>
</evidence>
<dbReference type="AlphaFoldDB" id="A0A151XGU2"/>
<proteinExistence type="predicted"/>
<accession>A0A151XGU2</accession>
<dbReference type="EMBL" id="KQ982169">
    <property type="protein sequence ID" value="KYQ59518.1"/>
    <property type="molecule type" value="Genomic_DNA"/>
</dbReference>